<dbReference type="InterPro" id="IPR029026">
    <property type="entry name" value="tRNA_m1G_MTases_N"/>
</dbReference>
<keyword evidence="1 5" id="KW-0489">Methyltransferase</keyword>
<dbReference type="InterPro" id="IPR004441">
    <property type="entry name" value="rRNA_MeTrfase_TrmH"/>
</dbReference>
<evidence type="ECO:0000256" key="3">
    <source>
        <dbReference type="SAM" id="MobiDB-lite"/>
    </source>
</evidence>
<feature type="region of interest" description="Disordered" evidence="3">
    <location>
        <begin position="111"/>
        <end position="132"/>
    </location>
</feature>
<feature type="domain" description="RNA 2-O ribose methyltransferase substrate binding" evidence="4">
    <location>
        <begin position="144"/>
        <end position="219"/>
    </location>
</feature>
<feature type="region of interest" description="Disordered" evidence="3">
    <location>
        <begin position="1"/>
        <end position="77"/>
    </location>
</feature>
<dbReference type="InterPro" id="IPR001537">
    <property type="entry name" value="SpoU_MeTrfase"/>
</dbReference>
<dbReference type="InterPro" id="IPR013123">
    <property type="entry name" value="SpoU_subst-bd"/>
</dbReference>
<dbReference type="SMART" id="SM00967">
    <property type="entry name" value="SpoU_sub_bind"/>
    <property type="match status" value="1"/>
</dbReference>
<sequence length="379" mass="41202">MNEQGKKDHFQNAEFRSPEFESDKRSKRFNERSVLRQEQSDKRTKGSKSPHFKTKSGSGSRAFASAGKTEGGARYQRREGGVASALGKERVITEITADNARKNGTVKVTLKSSTAAGGPGVKKTGPLSPRAPEKIKKNRTEEMKVYGESACAALFAERPQSIVRVWTTVEVAHKSGDLFRYLAANKKVYHVVDNRELSLVSATEHHGGICMLVKKARPFTLSGYLSVARSSDCLVLLDGVRNAHNIGGIIRTCAFFGVKAIVLEDHELLNSAAAMRVAEGGMEYVHGLQTESTPEALRQLRQAGYQIVFPTTDKRATAVDSASLAAKTVLVLSEQDRLVLAEEGDKVLNLSFANPLPGNGLNVAVQAGVLLAKWQAEKH</sequence>
<keyword evidence="6" id="KW-1185">Reference proteome</keyword>
<evidence type="ECO:0000313" key="5">
    <source>
        <dbReference type="EMBL" id="TDQ56514.1"/>
    </source>
</evidence>
<dbReference type="GO" id="GO:0008173">
    <property type="term" value="F:RNA methyltransferase activity"/>
    <property type="evidence" value="ECO:0007669"/>
    <property type="project" value="InterPro"/>
</dbReference>
<dbReference type="Pfam" id="PF00588">
    <property type="entry name" value="SpoU_methylase"/>
    <property type="match status" value="1"/>
</dbReference>
<dbReference type="Proteomes" id="UP000295657">
    <property type="component" value="Unassembled WGS sequence"/>
</dbReference>
<dbReference type="InterPro" id="IPR029064">
    <property type="entry name" value="Ribosomal_eL30-like_sf"/>
</dbReference>
<evidence type="ECO:0000256" key="2">
    <source>
        <dbReference type="ARBA" id="ARBA00022679"/>
    </source>
</evidence>
<dbReference type="PIRSF" id="PIRSF006280">
    <property type="entry name" value="YfiF_prd"/>
    <property type="match status" value="1"/>
</dbReference>
<dbReference type="Pfam" id="PF08032">
    <property type="entry name" value="SpoU_sub_bind"/>
    <property type="match status" value="1"/>
</dbReference>
<organism evidence="5 6">
    <name type="scientific">Mesocricetibacter intestinalis</name>
    <dbReference type="NCBI Taxonomy" id="1521930"/>
    <lineage>
        <taxon>Bacteria</taxon>
        <taxon>Pseudomonadati</taxon>
        <taxon>Pseudomonadota</taxon>
        <taxon>Gammaproteobacteria</taxon>
        <taxon>Pasteurellales</taxon>
        <taxon>Pasteurellaceae</taxon>
        <taxon>Mesocricetibacter</taxon>
    </lineage>
</organism>
<evidence type="ECO:0000256" key="1">
    <source>
        <dbReference type="ARBA" id="ARBA00022603"/>
    </source>
</evidence>
<gene>
    <name evidence="5" type="ORF">EDC45_1919</name>
</gene>
<dbReference type="SUPFAM" id="SSF75217">
    <property type="entry name" value="alpha/beta knot"/>
    <property type="match status" value="1"/>
</dbReference>
<dbReference type="GO" id="GO:0005829">
    <property type="term" value="C:cytosol"/>
    <property type="evidence" value="ECO:0007669"/>
    <property type="project" value="TreeGrafter"/>
</dbReference>
<name>A0A4R6VG16_9PAST</name>
<dbReference type="Gene3D" id="3.40.1280.10">
    <property type="match status" value="1"/>
</dbReference>
<dbReference type="AlphaFoldDB" id="A0A4R6VG16"/>
<feature type="compositionally biased region" description="Basic and acidic residues" evidence="3">
    <location>
        <begin position="1"/>
        <end position="44"/>
    </location>
</feature>
<keyword evidence="2 5" id="KW-0808">Transferase</keyword>
<evidence type="ECO:0000313" key="6">
    <source>
        <dbReference type="Proteomes" id="UP000295657"/>
    </source>
</evidence>
<dbReference type="InterPro" id="IPR016479">
    <property type="entry name" value="YfiF_prd"/>
</dbReference>
<evidence type="ECO:0000259" key="4">
    <source>
        <dbReference type="SMART" id="SM00967"/>
    </source>
</evidence>
<proteinExistence type="predicted"/>
<dbReference type="SUPFAM" id="SSF55315">
    <property type="entry name" value="L30e-like"/>
    <property type="match status" value="1"/>
</dbReference>
<protein>
    <submittedName>
        <fullName evidence="5">TrmH RNA methyltransferase</fullName>
    </submittedName>
</protein>
<dbReference type="CDD" id="cd18095">
    <property type="entry name" value="SpoU-like_rRNA-MTase"/>
    <property type="match status" value="1"/>
</dbReference>
<dbReference type="OrthoDB" id="9785673at2"/>
<dbReference type="PANTHER" id="PTHR46429">
    <property type="entry name" value="23S RRNA (GUANOSINE-2'-O-)-METHYLTRANSFERASE RLMB"/>
    <property type="match status" value="1"/>
</dbReference>
<reference evidence="5 6" key="1">
    <citation type="submission" date="2019-03" db="EMBL/GenBank/DDBJ databases">
        <title>Genomic Encyclopedia of Type Strains, Phase IV (KMG-IV): sequencing the most valuable type-strain genomes for metagenomic binning, comparative biology and taxonomic classification.</title>
        <authorList>
            <person name="Goeker M."/>
        </authorList>
    </citation>
    <scope>NUCLEOTIDE SEQUENCE [LARGE SCALE GENOMIC DNA]</scope>
    <source>
        <strain evidence="5 6">DSM 28403</strain>
    </source>
</reference>
<feature type="compositionally biased region" description="Low complexity" evidence="3">
    <location>
        <begin position="56"/>
        <end position="67"/>
    </location>
</feature>
<dbReference type="GO" id="GO:0003723">
    <property type="term" value="F:RNA binding"/>
    <property type="evidence" value="ECO:0007669"/>
    <property type="project" value="InterPro"/>
</dbReference>
<dbReference type="GO" id="GO:0032259">
    <property type="term" value="P:methylation"/>
    <property type="evidence" value="ECO:0007669"/>
    <property type="project" value="UniProtKB-KW"/>
</dbReference>
<comment type="caution">
    <text evidence="5">The sequence shown here is derived from an EMBL/GenBank/DDBJ whole genome shotgun (WGS) entry which is preliminary data.</text>
</comment>
<accession>A0A4R6VG16</accession>
<dbReference type="EMBL" id="SNYQ01000010">
    <property type="protein sequence ID" value="TDQ56514.1"/>
    <property type="molecule type" value="Genomic_DNA"/>
</dbReference>
<dbReference type="PANTHER" id="PTHR46429:SF2">
    <property type="entry name" value="TRNA_RRNA METHYLTRANSFERASE"/>
    <property type="match status" value="1"/>
</dbReference>
<dbReference type="GO" id="GO:0006396">
    <property type="term" value="P:RNA processing"/>
    <property type="evidence" value="ECO:0007669"/>
    <property type="project" value="InterPro"/>
</dbReference>
<dbReference type="InterPro" id="IPR029028">
    <property type="entry name" value="Alpha/beta_knot_MTases"/>
</dbReference>
<dbReference type="RefSeq" id="WP_133545809.1">
    <property type="nucleotide sequence ID" value="NZ_SNYQ01000010.1"/>
</dbReference>
<feature type="compositionally biased region" description="Basic residues" evidence="3">
    <location>
        <begin position="45"/>
        <end position="54"/>
    </location>
</feature>